<protein>
    <recommendedName>
        <fullName evidence="3">DUF2188 domain-containing protein</fullName>
    </recommendedName>
</protein>
<dbReference type="EMBL" id="PHFW01000001">
    <property type="protein sequence ID" value="PQM29436.1"/>
    <property type="molecule type" value="Genomic_DNA"/>
</dbReference>
<organism evidence="1 2">
    <name type="scientific">Sphingopyxis lindanitolerans</name>
    <dbReference type="NCBI Taxonomy" id="2054227"/>
    <lineage>
        <taxon>Bacteria</taxon>
        <taxon>Pseudomonadati</taxon>
        <taxon>Pseudomonadota</taxon>
        <taxon>Alphaproteobacteria</taxon>
        <taxon>Sphingomonadales</taxon>
        <taxon>Sphingomonadaceae</taxon>
        <taxon>Sphingopyxis</taxon>
    </lineage>
</organism>
<dbReference type="RefSeq" id="WP_105997394.1">
    <property type="nucleotide sequence ID" value="NZ_CM009578.1"/>
</dbReference>
<comment type="caution">
    <text evidence="1">The sequence shown here is derived from an EMBL/GenBank/DDBJ whole genome shotgun (WGS) entry which is preliminary data.</text>
</comment>
<proteinExistence type="predicted"/>
<evidence type="ECO:0008006" key="3">
    <source>
        <dbReference type="Google" id="ProtNLM"/>
    </source>
</evidence>
<reference evidence="2" key="1">
    <citation type="submission" date="2017-11" db="EMBL/GenBank/DDBJ databases">
        <title>The complete genome sequence of Sphingopyxis pomeranensis sp. nov. strain WS5A3p.</title>
        <authorList>
            <person name="Kaminski M.A."/>
        </authorList>
    </citation>
    <scope>NUCLEOTIDE SEQUENCE [LARGE SCALE GENOMIC DNA]</scope>
    <source>
        <strain evidence="2">WS5A3p</strain>
    </source>
</reference>
<evidence type="ECO:0000313" key="1">
    <source>
        <dbReference type="EMBL" id="PQM29436.1"/>
    </source>
</evidence>
<gene>
    <name evidence="1" type="ORF">CVO77_00415</name>
</gene>
<keyword evidence="2" id="KW-1185">Reference proteome</keyword>
<sequence>MASDPFYVVWNPKGPHSPRERHSAMHLAEAEAERLAVQNPGQDFYVLATVSRTRTTRPIEVERFDPDIPF</sequence>
<name>A0A2S8BAS6_9SPHN</name>
<evidence type="ECO:0000313" key="2">
    <source>
        <dbReference type="Proteomes" id="UP000238954"/>
    </source>
</evidence>
<accession>A0A2S8BAS6</accession>
<dbReference type="AlphaFoldDB" id="A0A2S8BAS6"/>
<dbReference type="Proteomes" id="UP000238954">
    <property type="component" value="Chromosome"/>
</dbReference>
<dbReference type="OrthoDB" id="7597252at2"/>